<dbReference type="InterPro" id="IPR001789">
    <property type="entry name" value="Sig_transdc_resp-reg_receiver"/>
</dbReference>
<proteinExistence type="predicted"/>
<evidence type="ECO:0000256" key="1">
    <source>
        <dbReference type="ARBA" id="ARBA00022553"/>
    </source>
</evidence>
<sequence length="185" mass="20651">MREAFTTSEKRDGAQGQATILVIDDEKAMRDACCQALTKDGYRTETAADGDSGLQKTREIKPALILVDLKMPGMNGMELLEKIRDIDPNIVSVVITGYATIESAVEAMKRNAYDFLAKPFTPDQLRIVIKRGLERRRLAVDSARLRREKEVMKENFVTLVSHQLRSPLASVKQYFGVIIGGFTGE</sequence>
<dbReference type="EMBL" id="BARW01019902">
    <property type="protein sequence ID" value="GAJ00580.1"/>
    <property type="molecule type" value="Genomic_DNA"/>
</dbReference>
<dbReference type="AlphaFoldDB" id="X1V6V4"/>
<accession>X1V6V4</accession>
<protein>
    <recommendedName>
        <fullName evidence="4">Response regulatory domain-containing protein</fullName>
    </recommendedName>
</protein>
<keyword evidence="2" id="KW-0805">Transcription regulation</keyword>
<keyword evidence="3" id="KW-0804">Transcription</keyword>
<dbReference type="PROSITE" id="PS50110">
    <property type="entry name" value="RESPONSE_REGULATORY"/>
    <property type="match status" value="1"/>
</dbReference>
<evidence type="ECO:0000256" key="3">
    <source>
        <dbReference type="ARBA" id="ARBA00023163"/>
    </source>
</evidence>
<name>X1V6V4_9ZZZZ</name>
<dbReference type="Pfam" id="PF00072">
    <property type="entry name" value="Response_reg"/>
    <property type="match status" value="1"/>
</dbReference>
<dbReference type="PANTHER" id="PTHR44591">
    <property type="entry name" value="STRESS RESPONSE REGULATOR PROTEIN 1"/>
    <property type="match status" value="1"/>
</dbReference>
<gene>
    <name evidence="5" type="ORF">S12H4_33724</name>
</gene>
<feature type="non-terminal residue" evidence="5">
    <location>
        <position position="185"/>
    </location>
</feature>
<dbReference type="Gene3D" id="3.40.50.2300">
    <property type="match status" value="1"/>
</dbReference>
<keyword evidence="1" id="KW-0597">Phosphoprotein</keyword>
<reference evidence="5" key="1">
    <citation type="journal article" date="2014" name="Front. Microbiol.">
        <title>High frequency of phylogenetically diverse reductive dehalogenase-homologous genes in deep subseafloor sedimentary metagenomes.</title>
        <authorList>
            <person name="Kawai M."/>
            <person name="Futagami T."/>
            <person name="Toyoda A."/>
            <person name="Takaki Y."/>
            <person name="Nishi S."/>
            <person name="Hori S."/>
            <person name="Arai W."/>
            <person name="Tsubouchi T."/>
            <person name="Morono Y."/>
            <person name="Uchiyama I."/>
            <person name="Ito T."/>
            <person name="Fujiyama A."/>
            <person name="Inagaki F."/>
            <person name="Takami H."/>
        </authorList>
    </citation>
    <scope>NUCLEOTIDE SEQUENCE</scope>
    <source>
        <strain evidence="5">Expedition CK06-06</strain>
    </source>
</reference>
<feature type="domain" description="Response regulatory" evidence="4">
    <location>
        <begin position="19"/>
        <end position="133"/>
    </location>
</feature>
<comment type="caution">
    <text evidence="5">The sequence shown here is derived from an EMBL/GenBank/DDBJ whole genome shotgun (WGS) entry which is preliminary data.</text>
</comment>
<evidence type="ECO:0000259" key="4">
    <source>
        <dbReference type="PROSITE" id="PS50110"/>
    </source>
</evidence>
<dbReference type="InterPro" id="IPR011006">
    <property type="entry name" value="CheY-like_superfamily"/>
</dbReference>
<dbReference type="SUPFAM" id="SSF52172">
    <property type="entry name" value="CheY-like"/>
    <property type="match status" value="1"/>
</dbReference>
<evidence type="ECO:0000256" key="2">
    <source>
        <dbReference type="ARBA" id="ARBA00023015"/>
    </source>
</evidence>
<dbReference type="SUPFAM" id="SSF47384">
    <property type="entry name" value="Homodimeric domain of signal transducing histidine kinase"/>
    <property type="match status" value="1"/>
</dbReference>
<dbReference type="GO" id="GO:0000155">
    <property type="term" value="F:phosphorelay sensor kinase activity"/>
    <property type="evidence" value="ECO:0007669"/>
    <property type="project" value="InterPro"/>
</dbReference>
<evidence type="ECO:0000313" key="5">
    <source>
        <dbReference type="EMBL" id="GAJ00580.1"/>
    </source>
</evidence>
<dbReference type="InterPro" id="IPR036097">
    <property type="entry name" value="HisK_dim/P_sf"/>
</dbReference>
<dbReference type="InterPro" id="IPR050595">
    <property type="entry name" value="Bact_response_regulator"/>
</dbReference>
<dbReference type="SMART" id="SM00448">
    <property type="entry name" value="REC"/>
    <property type="match status" value="1"/>
</dbReference>
<dbReference type="FunFam" id="3.40.50.2300:FF:000018">
    <property type="entry name" value="DNA-binding transcriptional regulator NtrC"/>
    <property type="match status" value="1"/>
</dbReference>
<organism evidence="5">
    <name type="scientific">marine sediment metagenome</name>
    <dbReference type="NCBI Taxonomy" id="412755"/>
    <lineage>
        <taxon>unclassified sequences</taxon>
        <taxon>metagenomes</taxon>
        <taxon>ecological metagenomes</taxon>
    </lineage>
</organism>
<dbReference type="PANTHER" id="PTHR44591:SF3">
    <property type="entry name" value="RESPONSE REGULATORY DOMAIN-CONTAINING PROTEIN"/>
    <property type="match status" value="1"/>
</dbReference>